<accession>A0A852VNC4</accession>
<keyword evidence="4 9" id="KW-0808">Transferase</keyword>
<comment type="subcellular location">
    <subcellularLocation>
        <location evidence="9">Cell membrane</location>
    </subcellularLocation>
</comment>
<dbReference type="Gene3D" id="3.40.50.11720">
    <property type="entry name" value="3-Deoxy-D-manno-octulosonic-acid transferase, N-terminal domain"/>
    <property type="match status" value="1"/>
</dbReference>
<proteinExistence type="inferred from homology"/>
<keyword evidence="9" id="KW-0472">Membrane</keyword>
<feature type="domain" description="3-deoxy-D-manno-octulosonic-acid transferase N-terminal" evidence="10">
    <location>
        <begin position="34"/>
        <end position="214"/>
    </location>
</feature>
<dbReference type="Proteomes" id="UP000564385">
    <property type="component" value="Unassembled WGS sequence"/>
</dbReference>
<feature type="site" description="Transition state stabilizer" evidence="8">
    <location>
        <position position="133"/>
    </location>
</feature>
<protein>
    <recommendedName>
        <fullName evidence="3 9">3-deoxy-D-manno-octulosonic acid transferase</fullName>
        <shortName evidence="9">Kdo transferase</shortName>
        <ecNumber evidence="2 9">2.4.99.12</ecNumber>
    </recommendedName>
    <alternativeName>
        <fullName evidence="5 9">Lipid IV(A) 3-deoxy-D-manno-octulosonic acid transferase</fullName>
    </alternativeName>
</protein>
<dbReference type="Pfam" id="PF04413">
    <property type="entry name" value="Glycos_transf_N"/>
    <property type="match status" value="1"/>
</dbReference>
<dbReference type="EC" id="2.4.99.12" evidence="2 9"/>
<comment type="pathway">
    <text evidence="1 9">Bacterial outer membrane biogenesis; LPS core biosynthesis.</text>
</comment>
<dbReference type="GO" id="GO:0043842">
    <property type="term" value="F:Kdo transferase activity"/>
    <property type="evidence" value="ECO:0007669"/>
    <property type="project" value="UniProtKB-EC"/>
</dbReference>
<keyword evidence="9" id="KW-1003">Cell membrane</keyword>
<gene>
    <name evidence="11" type="ORF">HDF08_002984</name>
</gene>
<comment type="caution">
    <text evidence="11">The sequence shown here is derived from an EMBL/GenBank/DDBJ whole genome shotgun (WGS) entry which is preliminary data.</text>
</comment>
<evidence type="ECO:0000313" key="11">
    <source>
        <dbReference type="EMBL" id="NYF90882.1"/>
    </source>
</evidence>
<reference evidence="11 12" key="1">
    <citation type="submission" date="2020-07" db="EMBL/GenBank/DDBJ databases">
        <title>Genomic Encyclopedia of Type Strains, Phase IV (KMG-V): Genome sequencing to study the core and pangenomes of soil and plant-associated prokaryotes.</title>
        <authorList>
            <person name="Whitman W."/>
        </authorList>
    </citation>
    <scope>NUCLEOTIDE SEQUENCE [LARGE SCALE GENOMIC DNA]</scope>
    <source>
        <strain evidence="11 12">M8UP22</strain>
    </source>
</reference>
<evidence type="ECO:0000256" key="2">
    <source>
        <dbReference type="ARBA" id="ARBA00012621"/>
    </source>
</evidence>
<organism evidence="11 12">
    <name type="scientific">Tunturiibacter lichenicola</name>
    <dbReference type="NCBI Taxonomy" id="2051959"/>
    <lineage>
        <taxon>Bacteria</taxon>
        <taxon>Pseudomonadati</taxon>
        <taxon>Acidobacteriota</taxon>
        <taxon>Terriglobia</taxon>
        <taxon>Terriglobales</taxon>
        <taxon>Acidobacteriaceae</taxon>
        <taxon>Tunturiibacter</taxon>
    </lineage>
</organism>
<dbReference type="Gene3D" id="3.40.50.2000">
    <property type="entry name" value="Glycogen Phosphorylase B"/>
    <property type="match status" value="1"/>
</dbReference>
<evidence type="ECO:0000256" key="7">
    <source>
        <dbReference type="PIRSR" id="PIRSR639901-1"/>
    </source>
</evidence>
<evidence type="ECO:0000256" key="1">
    <source>
        <dbReference type="ARBA" id="ARBA00004713"/>
    </source>
</evidence>
<dbReference type="InterPro" id="IPR007507">
    <property type="entry name" value="Glycos_transf_N"/>
</dbReference>
<dbReference type="AlphaFoldDB" id="A0A852VNC4"/>
<evidence type="ECO:0000259" key="10">
    <source>
        <dbReference type="Pfam" id="PF04413"/>
    </source>
</evidence>
<keyword evidence="9" id="KW-0448">Lipopolysaccharide biosynthesis</keyword>
<feature type="site" description="Transition state stabilizer" evidence="8">
    <location>
        <position position="211"/>
    </location>
</feature>
<feature type="active site" description="Proton acceptor" evidence="7">
    <location>
        <position position="64"/>
    </location>
</feature>
<dbReference type="EMBL" id="JACCCU010000002">
    <property type="protein sequence ID" value="NYF90882.1"/>
    <property type="molecule type" value="Genomic_DNA"/>
</dbReference>
<dbReference type="PANTHER" id="PTHR42755:SF1">
    <property type="entry name" value="3-DEOXY-D-MANNO-OCTULOSONIC ACID TRANSFERASE, MITOCHONDRIAL-RELATED"/>
    <property type="match status" value="1"/>
</dbReference>
<dbReference type="GO" id="GO:0005886">
    <property type="term" value="C:plasma membrane"/>
    <property type="evidence" value="ECO:0007669"/>
    <property type="project" value="UniProtKB-SubCell"/>
</dbReference>
<evidence type="ECO:0000256" key="6">
    <source>
        <dbReference type="ARBA" id="ARBA00049183"/>
    </source>
</evidence>
<evidence type="ECO:0000256" key="3">
    <source>
        <dbReference type="ARBA" id="ARBA00019077"/>
    </source>
</evidence>
<dbReference type="GO" id="GO:0009245">
    <property type="term" value="P:lipid A biosynthetic process"/>
    <property type="evidence" value="ECO:0007669"/>
    <property type="project" value="TreeGrafter"/>
</dbReference>
<evidence type="ECO:0000256" key="9">
    <source>
        <dbReference type="RuleBase" id="RU365103"/>
    </source>
</evidence>
<comment type="catalytic activity">
    <reaction evidence="6 9">
        <text>lipid IVA (E. coli) + CMP-3-deoxy-beta-D-manno-octulosonate = alpha-Kdo-(2-&gt;6)-lipid IVA (E. coli) + CMP + H(+)</text>
        <dbReference type="Rhea" id="RHEA:28066"/>
        <dbReference type="ChEBI" id="CHEBI:15378"/>
        <dbReference type="ChEBI" id="CHEBI:58603"/>
        <dbReference type="ChEBI" id="CHEBI:60364"/>
        <dbReference type="ChEBI" id="CHEBI:60377"/>
        <dbReference type="ChEBI" id="CHEBI:85987"/>
        <dbReference type="EC" id="2.4.99.12"/>
    </reaction>
</comment>
<dbReference type="UniPathway" id="UPA00958"/>
<evidence type="ECO:0000256" key="5">
    <source>
        <dbReference type="ARBA" id="ARBA00031445"/>
    </source>
</evidence>
<evidence type="ECO:0000313" key="12">
    <source>
        <dbReference type="Proteomes" id="UP000564385"/>
    </source>
</evidence>
<dbReference type="FunFam" id="3.40.50.11720:FF:000001">
    <property type="entry name" value="3-deoxy-D-manno-octulosonic acid transferase"/>
    <property type="match status" value="1"/>
</dbReference>
<evidence type="ECO:0000256" key="4">
    <source>
        <dbReference type="ARBA" id="ARBA00022679"/>
    </source>
</evidence>
<evidence type="ECO:0000256" key="8">
    <source>
        <dbReference type="PIRSR" id="PIRSR639901-2"/>
    </source>
</evidence>
<dbReference type="PANTHER" id="PTHR42755">
    <property type="entry name" value="3-DEOXY-MANNO-OCTULOSONATE CYTIDYLYLTRANSFERASE"/>
    <property type="match status" value="1"/>
</dbReference>
<dbReference type="InterPro" id="IPR038107">
    <property type="entry name" value="Glycos_transf_N_sf"/>
</dbReference>
<dbReference type="SUPFAM" id="SSF53756">
    <property type="entry name" value="UDP-Glycosyltransferase/glycogen phosphorylase"/>
    <property type="match status" value="1"/>
</dbReference>
<dbReference type="GO" id="GO:0009244">
    <property type="term" value="P:lipopolysaccharide core region biosynthetic process"/>
    <property type="evidence" value="ECO:0007669"/>
    <property type="project" value="UniProtKB-UniRule"/>
</dbReference>
<comment type="similarity">
    <text evidence="9">Belongs to the glycosyltransferase group 1 family.</text>
</comment>
<keyword evidence="11" id="KW-0328">Glycosyltransferase</keyword>
<dbReference type="InterPro" id="IPR039901">
    <property type="entry name" value="Kdotransferase"/>
</dbReference>
<comment type="function">
    <text evidence="9">Involved in lipopolysaccharide (LPS) biosynthesis. Catalyzes the transfer of 3-deoxy-D-manno-octulosonate (Kdo) residue(s) from CMP-Kdo to lipid IV(A), the tetraacyldisaccharide-1,4'-bisphosphate precursor of lipid A.</text>
</comment>
<sequence>MMVVYSALLVAVLVVGAPYWLVRMATSGRYRAGLRGRLGLVPKGLQAAVAGQSIIWLHAVSVGEVMAATRLIRELNERLPNALVAVSTTTETGQRLAKKRLPASPVFYLPLDLKSPVRRYLNVLRPQILVLMESELWPRLITECAKDGTPIIVVNARISDRSFPRYMRLRRLWRPFLEMISLFLAQSPETAARLIEIGAPETRVRVTGNLKYDVQTNTDNQMTRRITSTLAGTRLIVAGSTLAGEEQTLLAAWPAIRQAVPDATLLIAPRHTDRFDEVLQLIRKEGFPFVRCSEVMQHTDHIVGGTILFLDTIGDLASVYALASVAFVGGSLVPRGGHNPLEPAQFGVPVVMGPSFENFREIVETMQEADAIRIVAKEKLTQTLIEMLRNKEDSHALGKRGRAVFQSQSGSTAQTAQAIVSLLKESVGTAR</sequence>
<name>A0A852VNC4_9BACT</name>